<feature type="domain" description="Starter acyltransferase (SAT)" evidence="2">
    <location>
        <begin position="124"/>
        <end position="280"/>
    </location>
</feature>
<sequence>MTRITNDGKKAAIFLFGSQVESLSKESLDEIRSTRLDYLSREWILDTVAGLPGYWDALAEKIPKITTDISGVRGRELLENLDAWLRGVATRNDTTTASSNSEQEDNQNQDDDDLIRMLKDLPSVALSPLVVLTQLAQYRRYLERNRQSGTTDMHASLVAAKQTSSLGFCMGMVAAFAVASASNAEQLDKYGSVAVRLAMLGGALIDAQDAANKQLGLGPSRSYVTAWHAAAQREQLQRIVDSLTPDAYVSVLYDEARATVTTSGRAASRLLRQLSAAVSRRPRSASVATSTAPSRKHAPPQRK</sequence>
<evidence type="ECO:0000259" key="2">
    <source>
        <dbReference type="Pfam" id="PF16073"/>
    </source>
</evidence>
<name>A0A2B7XXQ4_9EURO</name>
<evidence type="ECO:0000313" key="4">
    <source>
        <dbReference type="Proteomes" id="UP000223968"/>
    </source>
</evidence>
<dbReference type="OrthoDB" id="329835at2759"/>
<dbReference type="EMBL" id="PDNB01000041">
    <property type="protein sequence ID" value="PGH13810.1"/>
    <property type="molecule type" value="Genomic_DNA"/>
</dbReference>
<comment type="caution">
    <text evidence="3">The sequence shown here is derived from an EMBL/GenBank/DDBJ whole genome shotgun (WGS) entry which is preliminary data.</text>
</comment>
<dbReference type="STRING" id="1447875.A0A2B7XXQ4"/>
<feature type="compositionally biased region" description="Basic residues" evidence="1">
    <location>
        <begin position="294"/>
        <end position="303"/>
    </location>
</feature>
<dbReference type="Proteomes" id="UP000223968">
    <property type="component" value="Unassembled WGS sequence"/>
</dbReference>
<dbReference type="GO" id="GO:0016740">
    <property type="term" value="F:transferase activity"/>
    <property type="evidence" value="ECO:0007669"/>
    <property type="project" value="InterPro"/>
</dbReference>
<evidence type="ECO:0000313" key="3">
    <source>
        <dbReference type="EMBL" id="PGH13810.1"/>
    </source>
</evidence>
<keyword evidence="4" id="KW-1185">Reference proteome</keyword>
<accession>A0A2B7XXQ4</accession>
<protein>
    <recommendedName>
        <fullName evidence="2">Starter acyltransferase (SAT) domain-containing protein</fullName>
    </recommendedName>
</protein>
<evidence type="ECO:0000256" key="1">
    <source>
        <dbReference type="SAM" id="MobiDB-lite"/>
    </source>
</evidence>
<feature type="region of interest" description="Disordered" evidence="1">
    <location>
        <begin position="281"/>
        <end position="303"/>
    </location>
</feature>
<dbReference type="InterPro" id="IPR001227">
    <property type="entry name" value="Ac_transferase_dom_sf"/>
</dbReference>
<organism evidence="3 4">
    <name type="scientific">Helicocarpus griseus UAMH5409</name>
    <dbReference type="NCBI Taxonomy" id="1447875"/>
    <lineage>
        <taxon>Eukaryota</taxon>
        <taxon>Fungi</taxon>
        <taxon>Dikarya</taxon>
        <taxon>Ascomycota</taxon>
        <taxon>Pezizomycotina</taxon>
        <taxon>Eurotiomycetes</taxon>
        <taxon>Eurotiomycetidae</taxon>
        <taxon>Onygenales</taxon>
        <taxon>Ajellomycetaceae</taxon>
        <taxon>Helicocarpus</taxon>
    </lineage>
</organism>
<dbReference type="Gene3D" id="3.40.366.10">
    <property type="entry name" value="Malonyl-Coenzyme A Acyl Carrier Protein, domain 2"/>
    <property type="match status" value="1"/>
</dbReference>
<proteinExistence type="predicted"/>
<dbReference type="Pfam" id="PF16073">
    <property type="entry name" value="SAT"/>
    <property type="match status" value="1"/>
</dbReference>
<dbReference type="InterPro" id="IPR032088">
    <property type="entry name" value="SAT"/>
</dbReference>
<reference evidence="3 4" key="1">
    <citation type="submission" date="2017-10" db="EMBL/GenBank/DDBJ databases">
        <title>Comparative genomics in systemic dimorphic fungi from Ajellomycetaceae.</title>
        <authorList>
            <person name="Munoz J.F."/>
            <person name="Mcewen J.G."/>
            <person name="Clay O.K."/>
            <person name="Cuomo C.A."/>
        </authorList>
    </citation>
    <scope>NUCLEOTIDE SEQUENCE [LARGE SCALE GENOMIC DNA]</scope>
    <source>
        <strain evidence="3 4">UAMH5409</strain>
    </source>
</reference>
<dbReference type="AlphaFoldDB" id="A0A2B7XXQ4"/>
<feature type="compositionally biased region" description="Low complexity" evidence="1">
    <location>
        <begin position="281"/>
        <end position="293"/>
    </location>
</feature>
<gene>
    <name evidence="3" type="ORF">AJ79_03378</name>
</gene>